<dbReference type="InterPro" id="IPR002912">
    <property type="entry name" value="ACT_dom"/>
</dbReference>
<proteinExistence type="predicted"/>
<reference evidence="3" key="1">
    <citation type="submission" date="2017-11" db="EMBL/GenBank/DDBJ databases">
        <authorList>
            <person name="Watanabe M."/>
            <person name="Kojima H."/>
        </authorList>
    </citation>
    <scope>NUCLEOTIDE SEQUENCE [LARGE SCALE GENOMIC DNA]</scope>
    <source>
        <strain evidence="3">Tokyo 01</strain>
    </source>
</reference>
<feature type="domain" description="ACT" evidence="1">
    <location>
        <begin position="6"/>
        <end position="79"/>
    </location>
</feature>
<keyword evidence="3" id="KW-1185">Reference proteome</keyword>
<dbReference type="InterPro" id="IPR016867">
    <property type="entry name" value="GcvR"/>
</dbReference>
<dbReference type="Proteomes" id="UP000288096">
    <property type="component" value="Unassembled WGS sequence"/>
</dbReference>
<dbReference type="AlphaFoldDB" id="A0A401G287"/>
<dbReference type="PIRSF" id="PIRSF028103">
    <property type="entry name" value="GcvR"/>
    <property type="match status" value="1"/>
</dbReference>
<comment type="caution">
    <text evidence="2">The sequence shown here is derived from an EMBL/GenBank/DDBJ whole genome shotgun (WGS) entry which is preliminary data.</text>
</comment>
<dbReference type="PANTHER" id="PTHR34875:SF6">
    <property type="entry name" value="UPF0237 PROTEIN MJ1558"/>
    <property type="match status" value="1"/>
</dbReference>
<name>A0A401G287_9BACT</name>
<dbReference type="Pfam" id="PF13740">
    <property type="entry name" value="ACT_6"/>
    <property type="match status" value="1"/>
</dbReference>
<dbReference type="PROSITE" id="PS51671">
    <property type="entry name" value="ACT"/>
    <property type="match status" value="2"/>
</dbReference>
<dbReference type="PANTHER" id="PTHR34875">
    <property type="entry name" value="UPF0237 PROTEIN MJ1558"/>
    <property type="match status" value="1"/>
</dbReference>
<accession>A0A401G287</accession>
<protein>
    <submittedName>
        <fullName evidence="2">Amino acid-binding protein</fullName>
    </submittedName>
</protein>
<dbReference type="EMBL" id="BEXT01000001">
    <property type="protein sequence ID" value="GBC63293.1"/>
    <property type="molecule type" value="Genomic_DNA"/>
</dbReference>
<gene>
    <name evidence="2" type="ORF">DENIS_4287</name>
</gene>
<dbReference type="RefSeq" id="WP_124330379.1">
    <property type="nucleotide sequence ID" value="NZ_BEXT01000001.1"/>
</dbReference>
<feature type="domain" description="ACT" evidence="1">
    <location>
        <begin position="96"/>
        <end position="175"/>
    </location>
</feature>
<sequence length="175" mass="19265">MSEKFIMTAFGKDRPGIAADVTEMIYENGCRLEDSAMTRLADEFTLILLLSGQEGDTEEILTRECRRLEREKGLSAFIRPVAAERPVARTGFSAQTIRVEGLDQAGIVYKISKYLAEKSINIENLTSKTTSSPQTGAAIYTMKIEALVPDTISPDSLDRGLDQIGNELNVDITVD</sequence>
<dbReference type="SUPFAM" id="SSF55021">
    <property type="entry name" value="ACT-like"/>
    <property type="match status" value="2"/>
</dbReference>
<dbReference type="InterPro" id="IPR045865">
    <property type="entry name" value="ACT-like_dom_sf"/>
</dbReference>
<evidence type="ECO:0000259" key="1">
    <source>
        <dbReference type="PROSITE" id="PS51671"/>
    </source>
</evidence>
<evidence type="ECO:0000313" key="2">
    <source>
        <dbReference type="EMBL" id="GBC63293.1"/>
    </source>
</evidence>
<evidence type="ECO:0000313" key="3">
    <source>
        <dbReference type="Proteomes" id="UP000288096"/>
    </source>
</evidence>
<dbReference type="OrthoDB" id="12860at2"/>
<dbReference type="GO" id="GO:0006355">
    <property type="term" value="P:regulation of DNA-templated transcription"/>
    <property type="evidence" value="ECO:0007669"/>
    <property type="project" value="InterPro"/>
</dbReference>
<reference evidence="3" key="2">
    <citation type="submission" date="2019-01" db="EMBL/GenBank/DDBJ databases">
        <title>Genome sequence of Desulfonema ishimotonii strain Tokyo 01.</title>
        <authorList>
            <person name="Fukui M."/>
        </authorList>
    </citation>
    <scope>NUCLEOTIDE SEQUENCE [LARGE SCALE GENOMIC DNA]</scope>
    <source>
        <strain evidence="3">Tokyo 01</strain>
    </source>
</reference>
<dbReference type="InterPro" id="IPR050990">
    <property type="entry name" value="UPF0237/GcvR_regulator"/>
</dbReference>
<organism evidence="2 3">
    <name type="scientific">Desulfonema ishimotonii</name>
    <dbReference type="NCBI Taxonomy" id="45657"/>
    <lineage>
        <taxon>Bacteria</taxon>
        <taxon>Pseudomonadati</taxon>
        <taxon>Thermodesulfobacteriota</taxon>
        <taxon>Desulfobacteria</taxon>
        <taxon>Desulfobacterales</taxon>
        <taxon>Desulfococcaceae</taxon>
        <taxon>Desulfonema</taxon>
    </lineage>
</organism>
<dbReference type="Gene3D" id="3.30.70.260">
    <property type="match status" value="2"/>
</dbReference>